<evidence type="ECO:0000256" key="3">
    <source>
        <dbReference type="SAM" id="MobiDB-lite"/>
    </source>
</evidence>
<dbReference type="Pfam" id="PF00436">
    <property type="entry name" value="SSB"/>
    <property type="match status" value="1"/>
</dbReference>
<dbReference type="PROSITE" id="PS50935">
    <property type="entry name" value="SSB"/>
    <property type="match status" value="1"/>
</dbReference>
<keyword evidence="1 2" id="KW-0238">DNA-binding</keyword>
<organism evidence="4 5">
    <name type="scientific">Salinibacter ruber</name>
    <dbReference type="NCBI Taxonomy" id="146919"/>
    <lineage>
        <taxon>Bacteria</taxon>
        <taxon>Pseudomonadati</taxon>
        <taxon>Rhodothermota</taxon>
        <taxon>Rhodothermia</taxon>
        <taxon>Rhodothermales</taxon>
        <taxon>Salinibacteraceae</taxon>
        <taxon>Salinibacter</taxon>
    </lineage>
</organism>
<dbReference type="RefSeq" id="WP_259124468.1">
    <property type="nucleotide sequence ID" value="NZ_JANUAE010000015.1"/>
</dbReference>
<gene>
    <name evidence="4" type="ORF">GGP61_003248</name>
</gene>
<dbReference type="AlphaFoldDB" id="A0A9X2Q7G8"/>
<reference evidence="4" key="1">
    <citation type="submission" date="2022-08" db="EMBL/GenBank/DDBJ databases">
        <title>Genomic Encyclopedia of Type Strains, Phase V (KMG-V): Genome sequencing to study the core and pangenomes of soil and plant-associated prokaryotes.</title>
        <authorList>
            <person name="Whitman W."/>
        </authorList>
    </citation>
    <scope>NUCLEOTIDE SEQUENCE</scope>
    <source>
        <strain evidence="4">SP3049</strain>
    </source>
</reference>
<sequence>METVALSDVNIGNLDMTETNGGTVKAELSLADNQTDRDGNEVTGWHNAVCYGSTAEFVERNAQPGRRVSVSGTRNYWEYEGETYSAIDIDSIRFVDSPDENSGGFDQSSGSGSSGQSSGNGGGGNAGGDHFDPGEEDDDLPF</sequence>
<evidence type="ECO:0000313" key="5">
    <source>
        <dbReference type="Proteomes" id="UP001155057"/>
    </source>
</evidence>
<dbReference type="Gene3D" id="2.40.50.140">
    <property type="entry name" value="Nucleic acid-binding proteins"/>
    <property type="match status" value="1"/>
</dbReference>
<feature type="compositionally biased region" description="Gly residues" evidence="3">
    <location>
        <begin position="118"/>
        <end position="127"/>
    </location>
</feature>
<dbReference type="InterPro" id="IPR012340">
    <property type="entry name" value="NA-bd_OB-fold"/>
</dbReference>
<name>A0A9X2Q7G8_9BACT</name>
<dbReference type="EMBL" id="JANUAE010000015">
    <property type="protein sequence ID" value="MCS3711615.1"/>
    <property type="molecule type" value="Genomic_DNA"/>
</dbReference>
<feature type="region of interest" description="Disordered" evidence="3">
    <location>
        <begin position="95"/>
        <end position="142"/>
    </location>
</feature>
<protein>
    <submittedName>
        <fullName evidence="4">Single-stranded DNA-binding protein</fullName>
    </submittedName>
</protein>
<dbReference type="CDD" id="cd04496">
    <property type="entry name" value="SSB_OBF"/>
    <property type="match status" value="1"/>
</dbReference>
<feature type="compositionally biased region" description="Low complexity" evidence="3">
    <location>
        <begin position="102"/>
        <end position="117"/>
    </location>
</feature>
<evidence type="ECO:0000313" key="4">
    <source>
        <dbReference type="EMBL" id="MCS3711615.1"/>
    </source>
</evidence>
<comment type="caution">
    <text evidence="4">The sequence shown here is derived from an EMBL/GenBank/DDBJ whole genome shotgun (WGS) entry which is preliminary data.</text>
</comment>
<dbReference type="InterPro" id="IPR000424">
    <property type="entry name" value="Primosome_PriB/ssb"/>
</dbReference>
<dbReference type="GO" id="GO:0003697">
    <property type="term" value="F:single-stranded DNA binding"/>
    <property type="evidence" value="ECO:0007669"/>
    <property type="project" value="InterPro"/>
</dbReference>
<accession>A0A9X2Q7G8</accession>
<proteinExistence type="predicted"/>
<dbReference type="SUPFAM" id="SSF50249">
    <property type="entry name" value="Nucleic acid-binding proteins"/>
    <property type="match status" value="1"/>
</dbReference>
<evidence type="ECO:0000256" key="1">
    <source>
        <dbReference type="ARBA" id="ARBA00023125"/>
    </source>
</evidence>
<evidence type="ECO:0000256" key="2">
    <source>
        <dbReference type="PROSITE-ProRule" id="PRU00252"/>
    </source>
</evidence>
<dbReference type="Proteomes" id="UP001155057">
    <property type="component" value="Unassembled WGS sequence"/>
</dbReference>